<proteinExistence type="predicted"/>
<gene>
    <name evidence="1" type="ORF">SG34_024080</name>
</gene>
<dbReference type="EMBL" id="CP059733">
    <property type="protein sequence ID" value="WDE04386.1"/>
    <property type="molecule type" value="Genomic_DNA"/>
</dbReference>
<evidence type="ECO:0000313" key="1">
    <source>
        <dbReference type="EMBL" id="WDE04386.1"/>
    </source>
</evidence>
<keyword evidence="2" id="KW-1185">Reference proteome</keyword>
<evidence type="ECO:0000313" key="2">
    <source>
        <dbReference type="Proteomes" id="UP000032352"/>
    </source>
</evidence>
<dbReference type="Proteomes" id="UP000032352">
    <property type="component" value="Chromosome"/>
</dbReference>
<dbReference type="KEGG" id="tvd:SG34_024080"/>
<name>A0AAE9Z071_9GAMM</name>
<organism evidence="1 2">
    <name type="scientific">Thalassomonas viridans</name>
    <dbReference type="NCBI Taxonomy" id="137584"/>
    <lineage>
        <taxon>Bacteria</taxon>
        <taxon>Pseudomonadati</taxon>
        <taxon>Pseudomonadota</taxon>
        <taxon>Gammaproteobacteria</taxon>
        <taxon>Alteromonadales</taxon>
        <taxon>Colwelliaceae</taxon>
        <taxon>Thalassomonas</taxon>
    </lineage>
</organism>
<protein>
    <submittedName>
        <fullName evidence="1">Uncharacterized protein</fullName>
    </submittedName>
</protein>
<dbReference type="RefSeq" id="WP_053047413.1">
    <property type="nucleotide sequence ID" value="NZ_CP059733.1"/>
</dbReference>
<dbReference type="AlphaFoldDB" id="A0AAE9Z071"/>
<accession>A0AAE9Z071</accession>
<sequence length="104" mass="10995">MSLDITNVFKQMAQSAGQSLQAEGAEFGTEISVVLENNQASIAELVEARTCGDINEEDFQLELAREKVILEAELIAQEIAGKAAVQKAVNSAMLVLTSAVSAAL</sequence>
<reference evidence="1 2" key="2">
    <citation type="journal article" date="2022" name="Mar. Drugs">
        <title>Bioassay-Guided Fractionation Leads to the Detection of Cholic Acid Generated by the Rare Thalassomonas sp.</title>
        <authorList>
            <person name="Pheiffer F."/>
            <person name="Schneider Y.K."/>
            <person name="Hansen E.H."/>
            <person name="Andersen J.H."/>
            <person name="Isaksson J."/>
            <person name="Busche T."/>
            <person name="R C."/>
            <person name="Kalinowski J."/>
            <person name="Zyl L.V."/>
            <person name="Trindade M."/>
        </authorList>
    </citation>
    <scope>NUCLEOTIDE SEQUENCE [LARGE SCALE GENOMIC DNA]</scope>
    <source>
        <strain evidence="1 2">XOM25</strain>
    </source>
</reference>
<reference evidence="1 2" key="1">
    <citation type="journal article" date="2015" name="Genome Announc.">
        <title>Draft Genome Sequences of Marine Isolates of Thalassomonas viridans and Thalassomonas actiniarum.</title>
        <authorList>
            <person name="Olonade I."/>
            <person name="van Zyl L.J."/>
            <person name="Trindade M."/>
        </authorList>
    </citation>
    <scope>NUCLEOTIDE SEQUENCE [LARGE SCALE GENOMIC DNA]</scope>
    <source>
        <strain evidence="1 2">XOM25</strain>
    </source>
</reference>